<sequence>MPALMRLAWEASEGGIDWLKLLLFRSNHMRFLQLPSSHGILPERELFPSWRIARFWRFPILAGMSPTSWLPERETQMSFEQSVRDSGMIPVRLLRLSTSISRLGFLEQRSPGISPDSLLAHMTMLTSFGNDHTCNGISPARSLKLRWMLWRLVQLPSSAGTEPEM</sequence>
<reference evidence="1 2" key="1">
    <citation type="journal article" date="2021" name="Hortic Res">
        <title>Chromosome-scale assembly of the Dendrobium chrysotoxum genome enhances the understanding of orchid evolution.</title>
        <authorList>
            <person name="Zhang Y."/>
            <person name="Zhang G.Q."/>
            <person name="Zhang D."/>
            <person name="Liu X.D."/>
            <person name="Xu X.Y."/>
            <person name="Sun W.H."/>
            <person name="Yu X."/>
            <person name="Zhu X."/>
            <person name="Wang Z.W."/>
            <person name="Zhao X."/>
            <person name="Zhong W.Y."/>
            <person name="Chen H."/>
            <person name="Yin W.L."/>
            <person name="Huang T."/>
            <person name="Niu S.C."/>
            <person name="Liu Z.J."/>
        </authorList>
    </citation>
    <scope>NUCLEOTIDE SEQUENCE [LARGE SCALE GENOMIC DNA]</scope>
    <source>
        <strain evidence="1">Lindl</strain>
    </source>
</reference>
<protein>
    <submittedName>
        <fullName evidence="1">Uncharacterized protein</fullName>
    </submittedName>
</protein>
<evidence type="ECO:0000313" key="2">
    <source>
        <dbReference type="Proteomes" id="UP000775213"/>
    </source>
</evidence>
<organism evidence="1 2">
    <name type="scientific">Dendrobium chrysotoxum</name>
    <name type="common">Orchid</name>
    <dbReference type="NCBI Taxonomy" id="161865"/>
    <lineage>
        <taxon>Eukaryota</taxon>
        <taxon>Viridiplantae</taxon>
        <taxon>Streptophyta</taxon>
        <taxon>Embryophyta</taxon>
        <taxon>Tracheophyta</taxon>
        <taxon>Spermatophyta</taxon>
        <taxon>Magnoliopsida</taxon>
        <taxon>Liliopsida</taxon>
        <taxon>Asparagales</taxon>
        <taxon>Orchidaceae</taxon>
        <taxon>Epidendroideae</taxon>
        <taxon>Malaxideae</taxon>
        <taxon>Dendrobiinae</taxon>
        <taxon>Dendrobium</taxon>
    </lineage>
</organism>
<dbReference type="Proteomes" id="UP000775213">
    <property type="component" value="Unassembled WGS sequence"/>
</dbReference>
<dbReference type="AlphaFoldDB" id="A0AAV7FXY3"/>
<name>A0AAV7FXY3_DENCH</name>
<proteinExistence type="predicted"/>
<keyword evidence="2" id="KW-1185">Reference proteome</keyword>
<accession>A0AAV7FXY3</accession>
<dbReference type="EMBL" id="JAGFBR010000019">
    <property type="protein sequence ID" value="KAH0448936.1"/>
    <property type="molecule type" value="Genomic_DNA"/>
</dbReference>
<gene>
    <name evidence="1" type="ORF">IEQ34_022736</name>
</gene>
<comment type="caution">
    <text evidence="1">The sequence shown here is derived from an EMBL/GenBank/DDBJ whole genome shotgun (WGS) entry which is preliminary data.</text>
</comment>
<evidence type="ECO:0000313" key="1">
    <source>
        <dbReference type="EMBL" id="KAH0448936.1"/>
    </source>
</evidence>